<protein>
    <submittedName>
        <fullName evidence="3">Fructosamine kinase family protein</fullName>
    </submittedName>
</protein>
<dbReference type="EMBL" id="VDCS01000005">
    <property type="protein sequence ID" value="TNJ45241.1"/>
    <property type="molecule type" value="Genomic_DNA"/>
</dbReference>
<evidence type="ECO:0000256" key="2">
    <source>
        <dbReference type="PIRNR" id="PIRNR006221"/>
    </source>
</evidence>
<dbReference type="PIRSF" id="PIRSF006221">
    <property type="entry name" value="Ketosamine-3-kinase"/>
    <property type="match status" value="1"/>
</dbReference>
<keyword evidence="4" id="KW-1185">Reference proteome</keyword>
<dbReference type="InterPro" id="IPR011009">
    <property type="entry name" value="Kinase-like_dom_sf"/>
</dbReference>
<sequence>MIPNSFKTYLTKHFNENITQISPIHGGDISKAFKIDTATNSYFLKLNNRPDAKALFQAEAYGLNSIAHTNTIKTPEVLVCDRFHNTAFLLLEYINSKPSSGNDFKRLGTQLAQLHGCTSDTFGLKLDNFIGCLPQSNKHYNDWASFYFNERLLPQINLAKQKGLLKNAECPNEKQIETRLKELLKAVRPSLLHGDLWSGNYLISEDGTPYLIDPAIYYGHHEVDIAMTKLFGGFDTSFYNSYHSYFPITPESSDRLEIYLLYYLLVHLNLFGSSYHSAVTSILQKQF</sequence>
<name>A0A5C4SNC7_9FLAO</name>
<dbReference type="Proteomes" id="UP000308713">
    <property type="component" value="Unassembled WGS sequence"/>
</dbReference>
<proteinExistence type="inferred from homology"/>
<dbReference type="InterPro" id="IPR016477">
    <property type="entry name" value="Fructo-/Ketosamine-3-kinase"/>
</dbReference>
<dbReference type="Gene3D" id="3.90.1200.10">
    <property type="match status" value="1"/>
</dbReference>
<keyword evidence="2" id="KW-0808">Transferase</keyword>
<keyword evidence="2 3" id="KW-0418">Kinase</keyword>
<evidence type="ECO:0000313" key="3">
    <source>
        <dbReference type="EMBL" id="TNJ45241.1"/>
    </source>
</evidence>
<dbReference type="OrthoDB" id="5291879at2"/>
<comment type="similarity">
    <text evidence="1 2">Belongs to the fructosamine kinase family.</text>
</comment>
<dbReference type="GO" id="GO:0016301">
    <property type="term" value="F:kinase activity"/>
    <property type="evidence" value="ECO:0007669"/>
    <property type="project" value="UniProtKB-UniRule"/>
</dbReference>
<dbReference type="Gene3D" id="3.30.200.20">
    <property type="entry name" value="Phosphorylase Kinase, domain 1"/>
    <property type="match status" value="1"/>
</dbReference>
<dbReference type="AlphaFoldDB" id="A0A5C4SNC7"/>
<dbReference type="RefSeq" id="WP_139695690.1">
    <property type="nucleotide sequence ID" value="NZ_CP074074.1"/>
</dbReference>
<evidence type="ECO:0000313" key="4">
    <source>
        <dbReference type="Proteomes" id="UP000308713"/>
    </source>
</evidence>
<gene>
    <name evidence="3" type="ORF">FGF67_05900</name>
</gene>
<dbReference type="SUPFAM" id="SSF56112">
    <property type="entry name" value="Protein kinase-like (PK-like)"/>
    <property type="match status" value="1"/>
</dbReference>
<dbReference type="PANTHER" id="PTHR12149:SF8">
    <property type="entry name" value="PROTEIN-RIBULOSAMINE 3-KINASE"/>
    <property type="match status" value="1"/>
</dbReference>
<comment type="caution">
    <text evidence="3">The sequence shown here is derived from an EMBL/GenBank/DDBJ whole genome shotgun (WGS) entry which is preliminary data.</text>
</comment>
<dbReference type="PANTHER" id="PTHR12149">
    <property type="entry name" value="FRUCTOSAMINE 3 KINASE-RELATED PROTEIN"/>
    <property type="match status" value="1"/>
</dbReference>
<dbReference type="Pfam" id="PF03881">
    <property type="entry name" value="Fructosamin_kin"/>
    <property type="match status" value="1"/>
</dbReference>
<accession>A0A5C4SNC7</accession>
<evidence type="ECO:0000256" key="1">
    <source>
        <dbReference type="ARBA" id="ARBA00009460"/>
    </source>
</evidence>
<reference evidence="3 4" key="1">
    <citation type="submission" date="2019-05" db="EMBL/GenBank/DDBJ databases">
        <title>Tamlana fucoidanivorans sp. nov., isolated from the surface of algae collected from Fujian province in China.</title>
        <authorList>
            <person name="Li J."/>
        </authorList>
    </citation>
    <scope>NUCLEOTIDE SEQUENCE [LARGE SCALE GENOMIC DNA]</scope>
    <source>
        <strain evidence="3 4">CW2-9</strain>
    </source>
</reference>
<organism evidence="3 4">
    <name type="scientific">Allotamlana fucoidanivorans</name>
    <dbReference type="NCBI Taxonomy" id="2583814"/>
    <lineage>
        <taxon>Bacteria</taxon>
        <taxon>Pseudomonadati</taxon>
        <taxon>Bacteroidota</taxon>
        <taxon>Flavobacteriia</taxon>
        <taxon>Flavobacteriales</taxon>
        <taxon>Flavobacteriaceae</taxon>
        <taxon>Allotamlana</taxon>
    </lineage>
</organism>